<evidence type="ECO:0000256" key="4">
    <source>
        <dbReference type="ARBA" id="ARBA00022989"/>
    </source>
</evidence>
<feature type="transmembrane region" description="Helical" evidence="6">
    <location>
        <begin position="211"/>
        <end position="229"/>
    </location>
</feature>
<protein>
    <recommendedName>
        <fullName evidence="9">DUF92 domain-containing protein</fullName>
    </recommendedName>
</protein>
<evidence type="ECO:0000313" key="7">
    <source>
        <dbReference type="EMBL" id="EET89689.1"/>
    </source>
</evidence>
<keyword evidence="5 6" id="KW-0472">Membrane</keyword>
<organism evidence="7 8">
    <name type="scientific">Candidatus Micrarchaeum acidiphilum ARMAN-2</name>
    <dbReference type="NCBI Taxonomy" id="425595"/>
    <lineage>
        <taxon>Archaea</taxon>
        <taxon>Candidatus Micrarchaeota</taxon>
        <taxon>Candidatus Micrarchaeia</taxon>
        <taxon>Candidatus Micrarchaeales</taxon>
        <taxon>Candidatus Micrarchaeaceae</taxon>
        <taxon>Candidatus Micrarchaeum</taxon>
    </lineage>
</organism>
<feature type="transmembrane region" description="Helical" evidence="6">
    <location>
        <begin position="176"/>
        <end position="199"/>
    </location>
</feature>
<dbReference type="AlphaFoldDB" id="C7DIB5"/>
<evidence type="ECO:0000256" key="6">
    <source>
        <dbReference type="SAM" id="Phobius"/>
    </source>
</evidence>
<name>C7DIB5_MICA2</name>
<feature type="transmembrane region" description="Helical" evidence="6">
    <location>
        <begin position="92"/>
        <end position="111"/>
    </location>
</feature>
<evidence type="ECO:0000256" key="1">
    <source>
        <dbReference type="ARBA" id="ARBA00004141"/>
    </source>
</evidence>
<dbReference type="Pfam" id="PF01940">
    <property type="entry name" value="DUF92"/>
    <property type="match status" value="1"/>
</dbReference>
<evidence type="ECO:0000256" key="3">
    <source>
        <dbReference type="ARBA" id="ARBA00022692"/>
    </source>
</evidence>
<keyword evidence="4 6" id="KW-1133">Transmembrane helix</keyword>
<evidence type="ECO:0008006" key="9">
    <source>
        <dbReference type="Google" id="ProtNLM"/>
    </source>
</evidence>
<proteinExistence type="inferred from homology"/>
<keyword evidence="3 6" id="KW-0812">Transmembrane</keyword>
<feature type="transmembrane region" description="Helical" evidence="6">
    <location>
        <begin position="69"/>
        <end position="86"/>
    </location>
</feature>
<dbReference type="PANTHER" id="PTHR13353">
    <property type="entry name" value="TRANSMEMBRANE PROTEIN 19"/>
    <property type="match status" value="1"/>
</dbReference>
<dbReference type="GO" id="GO:0016020">
    <property type="term" value="C:membrane"/>
    <property type="evidence" value="ECO:0007669"/>
    <property type="project" value="UniProtKB-SubCell"/>
</dbReference>
<sequence>MEFLTLNGYGFVGAVVFGALILFFGLGMGPYFLILMLYFLALSAVVTAIGKRYKKSINQYERFRTIRNVIANGAWPLIMSIAFYFSAGSGSVVLQIAIFVGFVSAVAGVAADKFSSEIGIMDGKPLQLVSFKRVKKGISGGVTALGLGAGLFGAFLISATVFLLKSGLVSNSSLAVVAFACALVGGFLGTIFDSVLGYYESKGIGNKFTSNFFGSAFGSIAAMLIFAAVI</sequence>
<comment type="similarity">
    <text evidence="2">Belongs to the TMEM19 family.</text>
</comment>
<comment type="subcellular location">
    <subcellularLocation>
        <location evidence="1">Membrane</location>
        <topology evidence="1">Multi-pass membrane protein</topology>
    </subcellularLocation>
</comment>
<feature type="transmembrane region" description="Helical" evidence="6">
    <location>
        <begin position="142"/>
        <end position="164"/>
    </location>
</feature>
<keyword evidence="8" id="KW-1185">Reference proteome</keyword>
<reference evidence="7 8" key="2">
    <citation type="journal article" date="2010" name="Proc. Natl. Acad. Sci. U.S.A.">
        <title>Enigmatic, ultrasmall, uncultivated Archaea.</title>
        <authorList>
            <person name="Baker B.J."/>
            <person name="Comolli L.R."/>
            <person name="Dick G.J."/>
            <person name="Hauser L.J."/>
            <person name="Hyatt D."/>
            <person name="Dill B.D."/>
            <person name="Land M.L."/>
            <person name="Verberkmoes N.C."/>
            <person name="Hettich R.L."/>
            <person name="Banfield J.F."/>
        </authorList>
    </citation>
    <scope>NUCLEOTIDE SEQUENCE [LARGE SCALE GENOMIC DNA]</scope>
    <source>
        <strain evidence="7">ARMAN-2</strain>
    </source>
</reference>
<reference evidence="7 8" key="1">
    <citation type="journal article" date="2009" name="Genome Biol.">
        <title>Community-wide analysis of microbial genome sequence signatures.</title>
        <authorList>
            <person name="Dick G.J."/>
            <person name="Andersson A.F."/>
            <person name="Baker B.J."/>
            <person name="Simmons S.L."/>
            <person name="Thomas B.C."/>
            <person name="Yelton A.P."/>
            <person name="Banfield J.F."/>
        </authorList>
    </citation>
    <scope>NUCLEOTIDE SEQUENCE [LARGE SCALE GENOMIC DNA]</scope>
    <source>
        <strain evidence="7">ARMAN-2</strain>
    </source>
</reference>
<accession>C7DIB5</accession>
<evidence type="ECO:0000313" key="8">
    <source>
        <dbReference type="Proteomes" id="UP000332487"/>
    </source>
</evidence>
<dbReference type="Proteomes" id="UP000332487">
    <property type="component" value="Unassembled WGS sequence"/>
</dbReference>
<dbReference type="InterPro" id="IPR002794">
    <property type="entry name" value="DUF92_TMEM19"/>
</dbReference>
<feature type="transmembrane region" description="Helical" evidence="6">
    <location>
        <begin position="31"/>
        <end position="49"/>
    </location>
</feature>
<dbReference type="PANTHER" id="PTHR13353:SF5">
    <property type="entry name" value="TRANSMEMBRANE PROTEIN 19"/>
    <property type="match status" value="1"/>
</dbReference>
<gene>
    <name evidence="7" type="ORF">UNLARM2_0807</name>
</gene>
<evidence type="ECO:0000256" key="2">
    <source>
        <dbReference type="ARBA" id="ARBA00009012"/>
    </source>
</evidence>
<feature type="transmembrane region" description="Helical" evidence="6">
    <location>
        <begin position="7"/>
        <end position="25"/>
    </location>
</feature>
<dbReference type="EMBL" id="GG697241">
    <property type="protein sequence ID" value="EET89689.1"/>
    <property type="molecule type" value="Genomic_DNA"/>
</dbReference>
<evidence type="ECO:0000256" key="5">
    <source>
        <dbReference type="ARBA" id="ARBA00023136"/>
    </source>
</evidence>